<keyword evidence="18" id="KW-1185">Reference proteome</keyword>
<organism evidence="17 18">
    <name type="scientific">Huso huso</name>
    <name type="common">Beluga</name>
    <name type="synonym">Acipenser huso</name>
    <dbReference type="NCBI Taxonomy" id="61971"/>
    <lineage>
        <taxon>Eukaryota</taxon>
        <taxon>Metazoa</taxon>
        <taxon>Chordata</taxon>
        <taxon>Craniata</taxon>
        <taxon>Vertebrata</taxon>
        <taxon>Euteleostomi</taxon>
        <taxon>Actinopterygii</taxon>
        <taxon>Chondrostei</taxon>
        <taxon>Acipenseriformes</taxon>
        <taxon>Acipenseridae</taxon>
        <taxon>Huso</taxon>
    </lineage>
</organism>
<dbReference type="PRINTS" id="PR00463">
    <property type="entry name" value="EP450I"/>
</dbReference>
<evidence type="ECO:0000256" key="3">
    <source>
        <dbReference type="ARBA" id="ARBA00010617"/>
    </source>
</evidence>
<evidence type="ECO:0000256" key="6">
    <source>
        <dbReference type="ARBA" id="ARBA00023002"/>
    </source>
</evidence>
<dbReference type="Pfam" id="PF00067">
    <property type="entry name" value="p450"/>
    <property type="match status" value="1"/>
</dbReference>
<dbReference type="PANTHER" id="PTHR24291:SF43">
    <property type="entry name" value="AROMATASE"/>
    <property type="match status" value="1"/>
</dbReference>
<dbReference type="PRINTS" id="PR00385">
    <property type="entry name" value="P450"/>
</dbReference>
<dbReference type="InterPro" id="IPR017972">
    <property type="entry name" value="Cyt_P450_CS"/>
</dbReference>
<evidence type="ECO:0000256" key="16">
    <source>
        <dbReference type="RuleBase" id="RU000461"/>
    </source>
</evidence>
<comment type="function">
    <text evidence="10">Catalyzes the formation of aromatic C18 estrogens from C19 androgens.</text>
</comment>
<dbReference type="Gene3D" id="1.10.630.10">
    <property type="entry name" value="Cytochrome P450"/>
    <property type="match status" value="1"/>
</dbReference>
<dbReference type="InterPro" id="IPR002401">
    <property type="entry name" value="Cyt_P450_E_grp-I"/>
</dbReference>
<name>A0ABR0YW20_HUSHU</name>
<dbReference type="InterPro" id="IPR036396">
    <property type="entry name" value="Cyt_P450_sf"/>
</dbReference>
<dbReference type="PANTHER" id="PTHR24291">
    <property type="entry name" value="CYTOCHROME P450 FAMILY 4"/>
    <property type="match status" value="1"/>
</dbReference>
<evidence type="ECO:0000256" key="10">
    <source>
        <dbReference type="ARBA" id="ARBA00037202"/>
    </source>
</evidence>
<evidence type="ECO:0000313" key="17">
    <source>
        <dbReference type="EMBL" id="KAK6476768.1"/>
    </source>
</evidence>
<evidence type="ECO:0000256" key="13">
    <source>
        <dbReference type="ARBA" id="ARBA00043174"/>
    </source>
</evidence>
<gene>
    <name evidence="17" type="ORF">HHUSO_G23257</name>
</gene>
<keyword evidence="4 16" id="KW-0349">Heme</keyword>
<comment type="similarity">
    <text evidence="3 16">Belongs to the cytochrome P450 family.</text>
</comment>
<dbReference type="EMBL" id="JAHFZB010000022">
    <property type="protein sequence ID" value="KAK6476768.1"/>
    <property type="molecule type" value="Genomic_DNA"/>
</dbReference>
<comment type="catalytic activity">
    <reaction evidence="15">
        <text>androst-4-ene-3,17-dione + 3 reduced [NADPH--hemoprotein reductase] + 3 O2 = estrone + formate + 3 oxidized [NADPH--hemoprotein reductase] + 4 H2O + 4 H(+)</text>
        <dbReference type="Rhea" id="RHEA:38195"/>
        <dbReference type="Rhea" id="RHEA-COMP:11964"/>
        <dbReference type="Rhea" id="RHEA-COMP:11965"/>
        <dbReference type="ChEBI" id="CHEBI:15377"/>
        <dbReference type="ChEBI" id="CHEBI:15378"/>
        <dbReference type="ChEBI" id="CHEBI:15379"/>
        <dbReference type="ChEBI" id="CHEBI:15740"/>
        <dbReference type="ChEBI" id="CHEBI:16422"/>
        <dbReference type="ChEBI" id="CHEBI:17263"/>
        <dbReference type="ChEBI" id="CHEBI:57618"/>
        <dbReference type="ChEBI" id="CHEBI:58210"/>
        <dbReference type="EC" id="1.14.14.14"/>
    </reaction>
</comment>
<dbReference type="Proteomes" id="UP001369086">
    <property type="component" value="Unassembled WGS sequence"/>
</dbReference>
<keyword evidence="6 16" id="KW-0560">Oxidoreductase</keyword>
<comment type="caution">
    <text evidence="17">The sequence shown here is derived from an EMBL/GenBank/DDBJ whole genome shotgun (WGS) entry which is preliminary data.</text>
</comment>
<evidence type="ECO:0000256" key="15">
    <source>
        <dbReference type="ARBA" id="ARBA00048642"/>
    </source>
</evidence>
<evidence type="ECO:0000256" key="7">
    <source>
        <dbReference type="ARBA" id="ARBA00023004"/>
    </source>
</evidence>
<dbReference type="PROSITE" id="PS00086">
    <property type="entry name" value="CYTOCHROME_P450"/>
    <property type="match status" value="1"/>
</dbReference>
<keyword evidence="8 16" id="KW-0503">Monooxygenase</keyword>
<evidence type="ECO:0000256" key="1">
    <source>
        <dbReference type="ARBA" id="ARBA00001971"/>
    </source>
</evidence>
<comment type="catalytic activity">
    <reaction evidence="14">
        <text>testosterone + 3 reduced [NADPH--hemoprotein reductase] + 3 O2 = 17beta-estradiol + formate + 3 oxidized [NADPH--hemoprotein reductase] + 4 H2O + 4 H(+)</text>
        <dbReference type="Rhea" id="RHEA:38191"/>
        <dbReference type="Rhea" id="RHEA-COMP:11964"/>
        <dbReference type="Rhea" id="RHEA-COMP:11965"/>
        <dbReference type="ChEBI" id="CHEBI:15377"/>
        <dbReference type="ChEBI" id="CHEBI:15378"/>
        <dbReference type="ChEBI" id="CHEBI:15379"/>
        <dbReference type="ChEBI" id="CHEBI:15740"/>
        <dbReference type="ChEBI" id="CHEBI:16469"/>
        <dbReference type="ChEBI" id="CHEBI:17347"/>
        <dbReference type="ChEBI" id="CHEBI:57618"/>
        <dbReference type="ChEBI" id="CHEBI:58210"/>
        <dbReference type="EC" id="1.14.14.14"/>
    </reaction>
</comment>
<proteinExistence type="inferred from homology"/>
<evidence type="ECO:0000256" key="2">
    <source>
        <dbReference type="ARBA" id="ARBA00004370"/>
    </source>
</evidence>
<evidence type="ECO:0000256" key="12">
    <source>
        <dbReference type="ARBA" id="ARBA00042499"/>
    </source>
</evidence>
<dbReference type="InterPro" id="IPR050196">
    <property type="entry name" value="Cytochrome_P450_Monoox"/>
</dbReference>
<keyword evidence="7 16" id="KW-0408">Iron</keyword>
<comment type="cofactor">
    <cofactor evidence="1">
        <name>heme</name>
        <dbReference type="ChEBI" id="CHEBI:30413"/>
    </cofactor>
</comment>
<evidence type="ECO:0000256" key="4">
    <source>
        <dbReference type="ARBA" id="ARBA00022617"/>
    </source>
</evidence>
<evidence type="ECO:0000256" key="14">
    <source>
        <dbReference type="ARBA" id="ARBA00047938"/>
    </source>
</evidence>
<evidence type="ECO:0000256" key="5">
    <source>
        <dbReference type="ARBA" id="ARBA00022723"/>
    </source>
</evidence>
<evidence type="ECO:0000256" key="8">
    <source>
        <dbReference type="ARBA" id="ARBA00023033"/>
    </source>
</evidence>
<evidence type="ECO:0000256" key="11">
    <source>
        <dbReference type="ARBA" id="ARBA00038885"/>
    </source>
</evidence>
<evidence type="ECO:0000256" key="9">
    <source>
        <dbReference type="ARBA" id="ARBA00023136"/>
    </source>
</evidence>
<comment type="subcellular location">
    <subcellularLocation>
        <location evidence="2">Membrane</location>
    </subcellularLocation>
</comment>
<protein>
    <recommendedName>
        <fullName evidence="11">aromatase</fullName>
        <ecNumber evidence="11">1.14.14.14</ecNumber>
    </recommendedName>
    <alternativeName>
        <fullName evidence="13">Cytochrome P-450AROM</fullName>
    </alternativeName>
    <alternativeName>
        <fullName evidence="12">Estrogen synthase</fullName>
    </alternativeName>
</protein>
<keyword evidence="5 16" id="KW-0479">Metal-binding</keyword>
<reference evidence="17 18" key="1">
    <citation type="submission" date="2021-05" db="EMBL/GenBank/DDBJ databases">
        <authorList>
            <person name="Zahm M."/>
            <person name="Klopp C."/>
            <person name="Cabau C."/>
            <person name="Kuhl H."/>
            <person name="Suciu R."/>
            <person name="Ciorpac M."/>
            <person name="Holostenco D."/>
            <person name="Gessner J."/>
            <person name="Wuertz S."/>
            <person name="Hohne C."/>
            <person name="Stock M."/>
            <person name="Gislard M."/>
            <person name="Lluch J."/>
            <person name="Milhes M."/>
            <person name="Lampietro C."/>
            <person name="Lopez Roques C."/>
            <person name="Donnadieu C."/>
            <person name="Du K."/>
            <person name="Schartl M."/>
            <person name="Guiguen Y."/>
        </authorList>
    </citation>
    <scope>NUCLEOTIDE SEQUENCE [LARGE SCALE GENOMIC DNA]</scope>
    <source>
        <strain evidence="17">Hh-F2</strain>
        <tissue evidence="17">Blood</tissue>
    </source>
</reference>
<sequence>MEVEKLRKENARIKRFAFVKSSSLQDFCKTEQDNQHNTSKVLLEERISKMLVPVHHNITDIVPECMSGTTAILSLLLCLFMLVWNCKAKASIPGPIFCMGIGALLSYGRFLWTGIGNASNYYNEKYGDMVRVWIDGKETLILSRSSAVHHVLKHGKYATRFGNKHGLQCLGMNDGVIFNCNVTLWKKLRSYFAKALTGPVLQKAVAACMDSTTLYLNKLPEMTNHHGQVDVLMLLRLITVDVSNRLFLNVPMDEKEVVSKIQQYFDTWQALLLKPDIFFMFKWMYQRHEAAAQELPKAIDNLLEKKRKALLEAEKLDDYIDFTSELIFAQSHGELSADNVKQCVLEMLIAAPDTMSVTLFYMLMLIAQHPEVERKLLEEIDTVIGENEIQNRDLQNLKVLENFINESLRFHPVVEFSMRRAIEDDVIEGYTVRKGTNIILNMGWMHKGDFFLKPNEFSLDNFHKTVPSRFFQPFGSGPRSCIGKHAALVMMKVILVTLLKRYTVQLQTGCSLKNMETSNDLSQHPRETQNMLDMFFIPRQKTE</sequence>
<dbReference type="EC" id="1.14.14.14" evidence="11"/>
<dbReference type="CDD" id="cd20616">
    <property type="entry name" value="CYP19A1"/>
    <property type="match status" value="1"/>
</dbReference>
<accession>A0ABR0YW20</accession>
<dbReference type="SUPFAM" id="SSF48264">
    <property type="entry name" value="Cytochrome P450"/>
    <property type="match status" value="1"/>
</dbReference>
<keyword evidence="9" id="KW-0472">Membrane</keyword>
<dbReference type="InterPro" id="IPR001128">
    <property type="entry name" value="Cyt_P450"/>
</dbReference>
<evidence type="ECO:0000313" key="18">
    <source>
        <dbReference type="Proteomes" id="UP001369086"/>
    </source>
</evidence>